<dbReference type="Proteomes" id="UP000278398">
    <property type="component" value="Unassembled WGS sequence"/>
</dbReference>
<evidence type="ECO:0000259" key="2">
    <source>
        <dbReference type="Pfam" id="PF00107"/>
    </source>
</evidence>
<dbReference type="SUPFAM" id="SSF51735">
    <property type="entry name" value="NAD(P)-binding Rossmann-fold domains"/>
    <property type="match status" value="1"/>
</dbReference>
<reference evidence="4 5" key="1">
    <citation type="submission" date="2018-12" db="EMBL/GenBank/DDBJ databases">
        <title>Mesorhizobium carbonis sp. nov., isolated from coal mine water.</title>
        <authorList>
            <person name="Xin W."/>
            <person name="Xu Z."/>
            <person name="Xiang F."/>
            <person name="Zhang J."/>
            <person name="Xi L."/>
            <person name="Liu J."/>
        </authorList>
    </citation>
    <scope>NUCLEOTIDE SEQUENCE [LARGE SCALE GENOMIC DNA]</scope>
    <source>
        <strain evidence="4 5">B2.3</strain>
    </source>
</reference>
<dbReference type="InterPro" id="IPR013154">
    <property type="entry name" value="ADH-like_N"/>
</dbReference>
<organism evidence="4 5">
    <name type="scientific">Aquibium carbonis</name>
    <dbReference type="NCBI Taxonomy" id="2495581"/>
    <lineage>
        <taxon>Bacteria</taxon>
        <taxon>Pseudomonadati</taxon>
        <taxon>Pseudomonadota</taxon>
        <taxon>Alphaproteobacteria</taxon>
        <taxon>Hyphomicrobiales</taxon>
        <taxon>Phyllobacteriaceae</taxon>
        <taxon>Aquibium</taxon>
    </lineage>
</organism>
<comment type="caution">
    <text evidence="4">The sequence shown here is derived from an EMBL/GenBank/DDBJ whole genome shotgun (WGS) entry which is preliminary data.</text>
</comment>
<dbReference type="SUPFAM" id="SSF50129">
    <property type="entry name" value="GroES-like"/>
    <property type="match status" value="1"/>
</dbReference>
<dbReference type="InterPro" id="IPR011032">
    <property type="entry name" value="GroES-like_sf"/>
</dbReference>
<dbReference type="PANTHER" id="PTHR43401:SF2">
    <property type="entry name" value="L-THREONINE 3-DEHYDROGENASE"/>
    <property type="match status" value="1"/>
</dbReference>
<feature type="domain" description="Alcohol dehydrogenase-like C-terminal" evidence="2">
    <location>
        <begin position="178"/>
        <end position="305"/>
    </location>
</feature>
<dbReference type="InterPro" id="IPR013149">
    <property type="entry name" value="ADH-like_C"/>
</dbReference>
<keyword evidence="5" id="KW-1185">Reference proteome</keyword>
<sequence length="344" mass="36157">MRAIAKLAPRHGAMSIVEKPEPVRADGDVLVRIGAGGICGTDVAIWKWHEAVVGQYAPSFPVVVGHEFSGTVEQAPLGSALKRGDVVAINPQLACGRCRYCGLGRPTLCDDRRLMGGHIDGGWTEMVSVPEKQVYRLPGGLDTAVAPLLEPMAVAVHAVFERVPVRGGDVVAVIGAGPIGLLTGILALHAGASDVLITGVAADRARLALARSLGMITVDVGETDPVLALRRIAPAGADVVYETSGNATVLEQTLALAAKAGRVGLIGLCHGPASFVTTPAVLKELELIGSRGYNDPTWRLVMRLLPAVAPTIMKLVTHELAFEDFEQALGLVERREGVKIILRP</sequence>
<dbReference type="AlphaFoldDB" id="A0A429YR57"/>
<dbReference type="OrthoDB" id="9809185at2"/>
<gene>
    <name evidence="4" type="ORF">EJC49_21905</name>
</gene>
<name>A0A429YR57_9HYPH</name>
<dbReference type="PANTHER" id="PTHR43401">
    <property type="entry name" value="L-THREONINE 3-DEHYDROGENASE"/>
    <property type="match status" value="1"/>
</dbReference>
<proteinExistence type="predicted"/>
<feature type="domain" description="Alcohol dehydrogenase-like N-terminal" evidence="3">
    <location>
        <begin position="26"/>
        <end position="138"/>
    </location>
</feature>
<evidence type="ECO:0000313" key="5">
    <source>
        <dbReference type="Proteomes" id="UP000278398"/>
    </source>
</evidence>
<dbReference type="GO" id="GO:0016491">
    <property type="term" value="F:oxidoreductase activity"/>
    <property type="evidence" value="ECO:0007669"/>
    <property type="project" value="UniProtKB-KW"/>
</dbReference>
<dbReference type="InterPro" id="IPR050129">
    <property type="entry name" value="Zn_alcohol_dh"/>
</dbReference>
<protein>
    <submittedName>
        <fullName evidence="4">Uncharacterized protein</fullName>
    </submittedName>
</protein>
<dbReference type="Gene3D" id="3.90.180.10">
    <property type="entry name" value="Medium-chain alcohol dehydrogenases, catalytic domain"/>
    <property type="match status" value="1"/>
</dbReference>
<keyword evidence="1" id="KW-0560">Oxidoreductase</keyword>
<dbReference type="EMBL" id="RWKW01000099">
    <property type="protein sequence ID" value="RST83915.1"/>
    <property type="molecule type" value="Genomic_DNA"/>
</dbReference>
<evidence type="ECO:0000259" key="3">
    <source>
        <dbReference type="Pfam" id="PF08240"/>
    </source>
</evidence>
<dbReference type="Pfam" id="PF00107">
    <property type="entry name" value="ADH_zinc_N"/>
    <property type="match status" value="1"/>
</dbReference>
<dbReference type="Gene3D" id="3.40.50.720">
    <property type="entry name" value="NAD(P)-binding Rossmann-like Domain"/>
    <property type="match status" value="1"/>
</dbReference>
<evidence type="ECO:0000313" key="4">
    <source>
        <dbReference type="EMBL" id="RST83915.1"/>
    </source>
</evidence>
<evidence type="ECO:0000256" key="1">
    <source>
        <dbReference type="ARBA" id="ARBA00023002"/>
    </source>
</evidence>
<dbReference type="Pfam" id="PF08240">
    <property type="entry name" value="ADH_N"/>
    <property type="match status" value="1"/>
</dbReference>
<accession>A0A429YR57</accession>
<dbReference type="InterPro" id="IPR036291">
    <property type="entry name" value="NAD(P)-bd_dom_sf"/>
</dbReference>
<dbReference type="RefSeq" id="WP_126702058.1">
    <property type="nucleotide sequence ID" value="NZ_RWKW01000099.1"/>
</dbReference>